<feature type="binding site" evidence="6">
    <location>
        <position position="512"/>
    </location>
    <ligand>
        <name>Fe cation</name>
        <dbReference type="ChEBI" id="CHEBI:24875"/>
        <note>catalytic</note>
    </ligand>
</feature>
<keyword evidence="3" id="KW-0223">Dioxygenase</keyword>
<evidence type="ECO:0000313" key="9">
    <source>
        <dbReference type="Proteomes" id="UP001419268"/>
    </source>
</evidence>
<dbReference type="GO" id="GO:0016121">
    <property type="term" value="P:carotene catabolic process"/>
    <property type="evidence" value="ECO:0007669"/>
    <property type="project" value="TreeGrafter"/>
</dbReference>
<keyword evidence="9" id="KW-1185">Reference proteome</keyword>
<keyword evidence="2 6" id="KW-0479">Metal-binding</keyword>
<feature type="binding site" evidence="6">
    <location>
        <position position="702"/>
    </location>
    <ligand>
        <name>Fe cation</name>
        <dbReference type="ChEBI" id="CHEBI:24875"/>
        <note>catalytic</note>
    </ligand>
</feature>
<dbReference type="EMBL" id="JBBNAG010000003">
    <property type="protein sequence ID" value="KAK9149310.1"/>
    <property type="molecule type" value="Genomic_DNA"/>
</dbReference>
<evidence type="ECO:0000256" key="5">
    <source>
        <dbReference type="ARBA" id="ARBA00023004"/>
    </source>
</evidence>
<gene>
    <name evidence="8" type="ORF">Scep_008067</name>
</gene>
<dbReference type="Proteomes" id="UP001419268">
    <property type="component" value="Unassembled WGS sequence"/>
</dbReference>
<sequence length="709" mass="78509">MGVLDSFNCTKRPWALAVGRYKKEHLFVGLHDLPEGPAEAPVYGNCPKDLAYIPHPPRFEPTPSRDKGVDSLSRVPTEPSGSGTRLDEPTLFSSTARVRVVGRRELGWSLGRIEYRGSASHKAGRVPQNKVPLFVTARSTAHGLLGTAGSGTTSGVVNEQYYGGFENNDKKHVRLSKNKTSIGRRRGLMITNVATRPPPPPSVTTTPAHHQLEGLVNAETTSPTKLAAWRSIRRERWEGELVVEGEIPMWLKGTYIRNGPGMWHVGDYNFRHLFDGYATLVRLYFEDGRLIAGHRQIESEAYKAARKNNKLCYREFSEVPKPDNFLSYVGELANLFSGASLTDNANTGVIMLGDGRVVCLTETIKGSIQIDPDTLETIGRFEYSDKWGGLIHSAHPIVTSTDFWTLLPDLIRPGYMVVRMAAGTNERKVVGRVDCRGGPAPGWVHSFPVTDNYVIAPEMSLRYCAQNLLKAEPTPLYKFEWHPESKAFMHVMCKASGKIVASVEVPLYVTFHFINAYEEKDEDGRVRAVIADCCEHNADTTILDKLRLQNLRSSAGQDVLPDARVGRFRIPLDGTPHGTLEAALDPNEHGRGMDMCSINPAYLGKQYRYAYACGAQRPCNFPNTLTKIDLVKKKAKNWYDPGAVPSEPFFVARPGATAEDDGVVISMISDKNGEGYALLLDGSTFEEVARAKFPYGLPYGLHGCWVPKD</sequence>
<feature type="region of interest" description="Disordered" evidence="7">
    <location>
        <begin position="56"/>
        <end position="88"/>
    </location>
</feature>
<comment type="cofactor">
    <cofactor evidence="6">
        <name>Fe(2+)</name>
        <dbReference type="ChEBI" id="CHEBI:29033"/>
    </cofactor>
    <text evidence="6">Binds 1 Fe(2+) ion per subunit.</text>
</comment>
<dbReference type="InterPro" id="IPR004294">
    <property type="entry name" value="Carotenoid_Oase"/>
</dbReference>
<dbReference type="GO" id="GO:0009507">
    <property type="term" value="C:chloroplast"/>
    <property type="evidence" value="ECO:0007669"/>
    <property type="project" value="TreeGrafter"/>
</dbReference>
<protein>
    <recommendedName>
        <fullName evidence="10">Carotenoid cleavage dioxygenase 8</fullName>
    </recommendedName>
</protein>
<evidence type="ECO:0000256" key="7">
    <source>
        <dbReference type="SAM" id="MobiDB-lite"/>
    </source>
</evidence>
<evidence type="ECO:0000256" key="4">
    <source>
        <dbReference type="ARBA" id="ARBA00023002"/>
    </source>
</evidence>
<comment type="similarity">
    <text evidence="1">Belongs to the carotenoid oxygenase family.</text>
</comment>
<dbReference type="GO" id="GO:0046872">
    <property type="term" value="F:metal ion binding"/>
    <property type="evidence" value="ECO:0007669"/>
    <property type="project" value="UniProtKB-KW"/>
</dbReference>
<dbReference type="PANTHER" id="PTHR10543">
    <property type="entry name" value="BETA-CAROTENE DIOXYGENASE"/>
    <property type="match status" value="1"/>
</dbReference>
<feature type="binding site" evidence="6">
    <location>
        <position position="445"/>
    </location>
    <ligand>
        <name>Fe cation</name>
        <dbReference type="ChEBI" id="CHEBI:24875"/>
        <note>catalytic</note>
    </ligand>
</feature>
<keyword evidence="5 6" id="KW-0408">Iron</keyword>
<dbReference type="AlphaFoldDB" id="A0AAP0KDR2"/>
<evidence type="ECO:0000256" key="6">
    <source>
        <dbReference type="PIRSR" id="PIRSR604294-1"/>
    </source>
</evidence>
<accession>A0AAP0KDR2</accession>
<name>A0AAP0KDR2_9MAGN</name>
<organism evidence="8 9">
    <name type="scientific">Stephania cephalantha</name>
    <dbReference type="NCBI Taxonomy" id="152367"/>
    <lineage>
        <taxon>Eukaryota</taxon>
        <taxon>Viridiplantae</taxon>
        <taxon>Streptophyta</taxon>
        <taxon>Embryophyta</taxon>
        <taxon>Tracheophyta</taxon>
        <taxon>Spermatophyta</taxon>
        <taxon>Magnoliopsida</taxon>
        <taxon>Ranunculales</taxon>
        <taxon>Menispermaceae</taxon>
        <taxon>Menispermoideae</taxon>
        <taxon>Cissampelideae</taxon>
        <taxon>Stephania</taxon>
    </lineage>
</organism>
<dbReference type="PANTHER" id="PTHR10543:SF24">
    <property type="entry name" value="CAROTENOID ISOMEROOXYGENASE"/>
    <property type="match status" value="1"/>
</dbReference>
<evidence type="ECO:0000313" key="8">
    <source>
        <dbReference type="EMBL" id="KAK9149310.1"/>
    </source>
</evidence>
<evidence type="ECO:0000256" key="2">
    <source>
        <dbReference type="ARBA" id="ARBA00022723"/>
    </source>
</evidence>
<reference evidence="8 9" key="1">
    <citation type="submission" date="2024-01" db="EMBL/GenBank/DDBJ databases">
        <title>Genome assemblies of Stephania.</title>
        <authorList>
            <person name="Yang L."/>
        </authorList>
    </citation>
    <scope>NUCLEOTIDE SEQUENCE [LARGE SCALE GENOMIC DNA]</scope>
    <source>
        <strain evidence="8">JXDWG</strain>
        <tissue evidence="8">Leaf</tissue>
    </source>
</reference>
<comment type="caution">
    <text evidence="8">The sequence shown here is derived from an EMBL/GenBank/DDBJ whole genome shotgun (WGS) entry which is preliminary data.</text>
</comment>
<evidence type="ECO:0000256" key="1">
    <source>
        <dbReference type="ARBA" id="ARBA00006787"/>
    </source>
</evidence>
<feature type="binding site" evidence="6">
    <location>
        <position position="395"/>
    </location>
    <ligand>
        <name>Fe cation</name>
        <dbReference type="ChEBI" id="CHEBI:24875"/>
        <note>catalytic</note>
    </ligand>
</feature>
<proteinExistence type="inferred from homology"/>
<evidence type="ECO:0008006" key="10">
    <source>
        <dbReference type="Google" id="ProtNLM"/>
    </source>
</evidence>
<keyword evidence="4" id="KW-0560">Oxidoreductase</keyword>
<dbReference type="Pfam" id="PF03055">
    <property type="entry name" value="RPE65"/>
    <property type="match status" value="1"/>
</dbReference>
<dbReference type="GO" id="GO:0010436">
    <property type="term" value="F:carotenoid dioxygenase activity"/>
    <property type="evidence" value="ECO:0007669"/>
    <property type="project" value="TreeGrafter"/>
</dbReference>
<evidence type="ECO:0000256" key="3">
    <source>
        <dbReference type="ARBA" id="ARBA00022964"/>
    </source>
</evidence>